<organism evidence="2">
    <name type="scientific">Setaria italica</name>
    <name type="common">Foxtail millet</name>
    <name type="synonym">Panicum italicum</name>
    <dbReference type="NCBI Taxonomy" id="4555"/>
    <lineage>
        <taxon>Eukaryota</taxon>
        <taxon>Viridiplantae</taxon>
        <taxon>Streptophyta</taxon>
        <taxon>Embryophyta</taxon>
        <taxon>Tracheophyta</taxon>
        <taxon>Spermatophyta</taxon>
        <taxon>Magnoliopsida</taxon>
        <taxon>Liliopsida</taxon>
        <taxon>Poales</taxon>
        <taxon>Poaceae</taxon>
        <taxon>PACMAD clade</taxon>
        <taxon>Panicoideae</taxon>
        <taxon>Panicodae</taxon>
        <taxon>Paniceae</taxon>
        <taxon>Cenchrinae</taxon>
        <taxon>Setaria</taxon>
    </lineage>
</organism>
<dbReference type="SUPFAM" id="SSF48239">
    <property type="entry name" value="Terpenoid cyclases/Protein prenyltransferases"/>
    <property type="match status" value="1"/>
</dbReference>
<reference evidence="2" key="2">
    <citation type="submission" date="2015-07" db="EMBL/GenBank/DDBJ databases">
        <authorList>
            <person name="Noorani M."/>
        </authorList>
    </citation>
    <scope>NUCLEOTIDE SEQUENCE</scope>
    <source>
        <strain evidence="2">Yugu1</strain>
    </source>
</reference>
<dbReference type="PANTHER" id="PTHR31225:SF63">
    <property type="entry name" value="BETA-SELINENE SYNTHASE"/>
    <property type="match status" value="1"/>
</dbReference>
<dbReference type="InterPro" id="IPR001906">
    <property type="entry name" value="Terpene_synth_N"/>
</dbReference>
<sequence length="187" mass="21242">MPLQRSEEWMRERADHLKEGVRQMFEAGGKAMTAAETLTLVDTLERLGVDNHFRQEIDMALARVHSEELECDSSSSHIHIVSLRFRLLRQHGLWVSADVFDKLKDDTGDFSESLVTDDPRNLLSLYNAAHLAAAGEETLDEAISFSRGHLEAMKGELRSPLAEQVSRALEIPLPRFPKRLETMRYIA</sequence>
<dbReference type="Gene3D" id="1.50.10.130">
    <property type="entry name" value="Terpene synthase, N-terminal domain"/>
    <property type="match status" value="1"/>
</dbReference>
<proteinExistence type="predicted"/>
<accession>A0A368Q5W4</accession>
<dbReference type="OrthoDB" id="1877784at2759"/>
<gene>
    <name evidence="2" type="ORF">SETIT_2G328900v2</name>
</gene>
<dbReference type="AlphaFoldDB" id="A0A368Q5W4"/>
<name>A0A368Q5W4_SETIT</name>
<dbReference type="InterPro" id="IPR036965">
    <property type="entry name" value="Terpene_synth_N_sf"/>
</dbReference>
<evidence type="ECO:0000259" key="1">
    <source>
        <dbReference type="Pfam" id="PF01397"/>
    </source>
</evidence>
<dbReference type="Pfam" id="PF01397">
    <property type="entry name" value="Terpene_synth"/>
    <property type="match status" value="1"/>
</dbReference>
<dbReference type="STRING" id="4555.A0A368Q5W4"/>
<protein>
    <recommendedName>
        <fullName evidence="1">Terpene synthase N-terminal domain-containing protein</fullName>
    </recommendedName>
</protein>
<evidence type="ECO:0000313" key="2">
    <source>
        <dbReference type="EMBL" id="RCV13204.1"/>
    </source>
</evidence>
<dbReference type="GO" id="GO:0016114">
    <property type="term" value="P:terpenoid biosynthetic process"/>
    <property type="evidence" value="ECO:0007669"/>
    <property type="project" value="InterPro"/>
</dbReference>
<dbReference type="PANTHER" id="PTHR31225">
    <property type="entry name" value="OS04G0344100 PROTEIN-RELATED"/>
    <property type="match status" value="1"/>
</dbReference>
<dbReference type="GO" id="GO:0010333">
    <property type="term" value="F:terpene synthase activity"/>
    <property type="evidence" value="ECO:0007669"/>
    <property type="project" value="InterPro"/>
</dbReference>
<dbReference type="EMBL" id="CM003529">
    <property type="protein sequence ID" value="RCV13204.1"/>
    <property type="molecule type" value="Genomic_DNA"/>
</dbReference>
<reference evidence="2" key="1">
    <citation type="journal article" date="2012" name="Nat. Biotechnol.">
        <title>Reference genome sequence of the model plant Setaria.</title>
        <authorList>
            <person name="Bennetzen J.L."/>
            <person name="Schmutz J."/>
            <person name="Wang H."/>
            <person name="Percifield R."/>
            <person name="Hawkins J."/>
            <person name="Pontaroli A.C."/>
            <person name="Estep M."/>
            <person name="Feng L."/>
            <person name="Vaughn J.N."/>
            <person name="Grimwood J."/>
            <person name="Jenkins J."/>
            <person name="Barry K."/>
            <person name="Lindquist E."/>
            <person name="Hellsten U."/>
            <person name="Deshpande S."/>
            <person name="Wang X."/>
            <person name="Wu X."/>
            <person name="Mitros T."/>
            <person name="Triplett J."/>
            <person name="Yang X."/>
            <person name="Ye C.Y."/>
            <person name="Mauro-Herrera M."/>
            <person name="Wang L."/>
            <person name="Li P."/>
            <person name="Sharma M."/>
            <person name="Sharma R."/>
            <person name="Ronald P.C."/>
            <person name="Panaud O."/>
            <person name="Kellogg E.A."/>
            <person name="Brutnell T.P."/>
            <person name="Doust A.N."/>
            <person name="Tuskan G.A."/>
            <person name="Rokhsar D."/>
            <person name="Devos K.M."/>
        </authorList>
    </citation>
    <scope>NUCLEOTIDE SEQUENCE [LARGE SCALE GENOMIC DNA]</scope>
    <source>
        <strain evidence="2">Yugu1</strain>
    </source>
</reference>
<feature type="domain" description="Terpene synthase N-terminal" evidence="1">
    <location>
        <begin position="5"/>
        <end position="169"/>
    </location>
</feature>
<dbReference type="InterPro" id="IPR008930">
    <property type="entry name" value="Terpenoid_cyclase/PrenylTrfase"/>
</dbReference>
<dbReference type="InterPro" id="IPR050148">
    <property type="entry name" value="Terpene_synthase-like"/>
</dbReference>